<gene>
    <name evidence="1" type="ORF">BD289DRAFT_429810</name>
</gene>
<organism evidence="1 2">
    <name type="scientific">Coniella lustricola</name>
    <dbReference type="NCBI Taxonomy" id="2025994"/>
    <lineage>
        <taxon>Eukaryota</taxon>
        <taxon>Fungi</taxon>
        <taxon>Dikarya</taxon>
        <taxon>Ascomycota</taxon>
        <taxon>Pezizomycotina</taxon>
        <taxon>Sordariomycetes</taxon>
        <taxon>Sordariomycetidae</taxon>
        <taxon>Diaporthales</taxon>
        <taxon>Schizoparmaceae</taxon>
        <taxon>Coniella</taxon>
    </lineage>
</organism>
<reference evidence="1 2" key="1">
    <citation type="journal article" date="2018" name="Mycol. Prog.">
        <title>Coniella lustricola, a new species from submerged detritus.</title>
        <authorList>
            <person name="Raudabaugh D.B."/>
            <person name="Iturriaga T."/>
            <person name="Carver A."/>
            <person name="Mondo S."/>
            <person name="Pangilinan J."/>
            <person name="Lipzen A."/>
            <person name="He G."/>
            <person name="Amirebrahimi M."/>
            <person name="Grigoriev I.V."/>
            <person name="Miller A.N."/>
        </authorList>
    </citation>
    <scope>NUCLEOTIDE SEQUENCE [LARGE SCALE GENOMIC DNA]</scope>
    <source>
        <strain evidence="1 2">B22-T-1</strain>
    </source>
</reference>
<proteinExistence type="predicted"/>
<keyword evidence="2" id="KW-1185">Reference proteome</keyword>
<accession>A0A2T3ACN1</accession>
<dbReference type="Proteomes" id="UP000241462">
    <property type="component" value="Unassembled WGS sequence"/>
</dbReference>
<dbReference type="InParanoid" id="A0A2T3ACN1"/>
<evidence type="ECO:0000313" key="2">
    <source>
        <dbReference type="Proteomes" id="UP000241462"/>
    </source>
</evidence>
<name>A0A2T3ACN1_9PEZI</name>
<dbReference type="EMBL" id="KZ678412">
    <property type="protein sequence ID" value="PSR92001.1"/>
    <property type="molecule type" value="Genomic_DNA"/>
</dbReference>
<evidence type="ECO:0000313" key="1">
    <source>
        <dbReference type="EMBL" id="PSR92001.1"/>
    </source>
</evidence>
<protein>
    <submittedName>
        <fullName evidence="1">Uncharacterized protein</fullName>
    </submittedName>
</protein>
<dbReference type="AlphaFoldDB" id="A0A2T3ACN1"/>
<sequence>MHALPHAVPDRPLNDLVFSNRSGQLSTSMIFTVECSCQYVDRKSTAVYTKFVKPQLTASTQIFLLIQDMEAKHPPGQTRRTDNQSDRYGVTHLKCHSRFSNAAQLAAKRSPELCARAASFPRLVKDVHGLGTWPIMIADGHDEAQRIGHEKQRCGFRWRNGRRPNMYGPGWRGWNRTDTLAGIS</sequence>